<dbReference type="RefSeq" id="WP_218096192.1">
    <property type="nucleotide sequence ID" value="NZ_CAJVAS010000071.1"/>
</dbReference>
<comment type="caution">
    <text evidence="3">The sequence shown here is derived from an EMBL/GenBank/DDBJ whole genome shotgun (WGS) entry which is preliminary data.</text>
</comment>
<feature type="compositionally biased region" description="Basic and acidic residues" evidence="1">
    <location>
        <begin position="144"/>
        <end position="167"/>
    </location>
</feature>
<gene>
    <name evidence="3" type="ORF">PAESOLCIP111_06547</name>
</gene>
<dbReference type="EMBL" id="CAJVAS010000071">
    <property type="protein sequence ID" value="CAG7652488.1"/>
    <property type="molecule type" value="Genomic_DNA"/>
</dbReference>
<evidence type="ECO:0000256" key="1">
    <source>
        <dbReference type="SAM" id="MobiDB-lite"/>
    </source>
</evidence>
<sequence>MSKRFMLLAYCSILIISSGCGTSGHASSTPNAPAGQLATPAAQPSIVDKRRPEGELLSLNERQMVLFFKDLLQIDKKEGLGFTRVQAEEMLPLIRNNSIKGELAQTDQAKIVEMLTIEQKKYYDQMISHPPRPGPGPPPPPEHFSPEELERRIEEFERRRGMERGQDAETAGDSARSAEHTDRGVAPSGGKSVEKMLIELLESKLAP</sequence>
<evidence type="ECO:0000313" key="3">
    <source>
        <dbReference type="EMBL" id="CAG7652488.1"/>
    </source>
</evidence>
<feature type="compositionally biased region" description="Pro residues" evidence="1">
    <location>
        <begin position="130"/>
        <end position="143"/>
    </location>
</feature>
<dbReference type="AlphaFoldDB" id="A0A916NLX1"/>
<name>A0A916NLX1_9BACL</name>
<feature type="region of interest" description="Disordered" evidence="1">
    <location>
        <begin position="128"/>
        <end position="193"/>
    </location>
</feature>
<dbReference type="PROSITE" id="PS51257">
    <property type="entry name" value="PROKAR_LIPOPROTEIN"/>
    <property type="match status" value="1"/>
</dbReference>
<protein>
    <submittedName>
        <fullName evidence="3">Uncharacterized protein</fullName>
    </submittedName>
</protein>
<accession>A0A916NLX1</accession>
<reference evidence="3" key="1">
    <citation type="submission" date="2021-06" db="EMBL/GenBank/DDBJ databases">
        <authorList>
            <person name="Criscuolo A."/>
        </authorList>
    </citation>
    <scope>NUCLEOTIDE SEQUENCE</scope>
    <source>
        <strain evidence="3">CIP111600</strain>
    </source>
</reference>
<keyword evidence="4" id="KW-1185">Reference proteome</keyword>
<proteinExistence type="predicted"/>
<dbReference type="Proteomes" id="UP000693672">
    <property type="component" value="Unassembled WGS sequence"/>
</dbReference>
<feature type="region of interest" description="Disordered" evidence="1">
    <location>
        <begin position="25"/>
        <end position="45"/>
    </location>
</feature>
<organism evidence="3 4">
    <name type="scientific">Paenibacillus solanacearum</name>
    <dbReference type="NCBI Taxonomy" id="2048548"/>
    <lineage>
        <taxon>Bacteria</taxon>
        <taxon>Bacillati</taxon>
        <taxon>Bacillota</taxon>
        <taxon>Bacilli</taxon>
        <taxon>Bacillales</taxon>
        <taxon>Paenibacillaceae</taxon>
        <taxon>Paenibacillus</taxon>
    </lineage>
</organism>
<evidence type="ECO:0000313" key="4">
    <source>
        <dbReference type="Proteomes" id="UP000693672"/>
    </source>
</evidence>
<keyword evidence="2" id="KW-0732">Signal</keyword>
<feature type="signal peptide" evidence="2">
    <location>
        <begin position="1"/>
        <end position="26"/>
    </location>
</feature>
<evidence type="ECO:0000256" key="2">
    <source>
        <dbReference type="SAM" id="SignalP"/>
    </source>
</evidence>
<feature type="chain" id="PRO_5038030921" evidence="2">
    <location>
        <begin position="27"/>
        <end position="207"/>
    </location>
</feature>